<comment type="caution">
    <text evidence="1">The sequence shown here is derived from an EMBL/GenBank/DDBJ whole genome shotgun (WGS) entry which is preliminary data.</text>
</comment>
<gene>
    <name evidence="1" type="ORF">ANCCAN_09400</name>
</gene>
<sequence>MVDRSVPANSARVLFFAIAACLAGNVAAGVEALYALDIATPLTEFDARCLKICRYSALFLRAYSPFVSDGFEASVCGSFQIAKKAGFGIELYMIPFSPNPQDAARQFDRLYNGLRGCQILAQRIWLVKYGIEIGIYTNKDDWNKITNGYSGLSPTPLLWYWNVKGTGPMGETPMNFDDFRPFASWNVPTVKQFGQQVFVCGHKANRDTYFARQTSTNTVSSGNVSYVGDIVFQ</sequence>
<dbReference type="Proteomes" id="UP000252519">
    <property type="component" value="Unassembled WGS sequence"/>
</dbReference>
<evidence type="ECO:0000313" key="2">
    <source>
        <dbReference type="Proteomes" id="UP000252519"/>
    </source>
</evidence>
<dbReference type="PANTHER" id="PTHR23208:SF36">
    <property type="entry name" value="LYSOZYME-RELATED"/>
    <property type="match status" value="1"/>
</dbReference>
<evidence type="ECO:0008006" key="3">
    <source>
        <dbReference type="Google" id="ProtNLM"/>
    </source>
</evidence>
<protein>
    <recommendedName>
        <fullName evidence="3">Lysozyme</fullName>
    </recommendedName>
</protein>
<dbReference type="OrthoDB" id="25039at2759"/>
<evidence type="ECO:0000313" key="1">
    <source>
        <dbReference type="EMBL" id="RCN44650.1"/>
    </source>
</evidence>
<keyword evidence="2" id="KW-1185">Reference proteome</keyword>
<dbReference type="GO" id="GO:0045087">
    <property type="term" value="P:innate immune response"/>
    <property type="evidence" value="ECO:0007669"/>
    <property type="project" value="TreeGrafter"/>
</dbReference>
<dbReference type="GO" id="GO:0007165">
    <property type="term" value="P:signal transduction"/>
    <property type="evidence" value="ECO:0007669"/>
    <property type="project" value="TreeGrafter"/>
</dbReference>
<dbReference type="Gene3D" id="3.20.20.80">
    <property type="entry name" value="Glycosidases"/>
    <property type="match status" value="1"/>
</dbReference>
<organism evidence="1 2">
    <name type="scientific">Ancylostoma caninum</name>
    <name type="common">Dog hookworm</name>
    <dbReference type="NCBI Taxonomy" id="29170"/>
    <lineage>
        <taxon>Eukaryota</taxon>
        <taxon>Metazoa</taxon>
        <taxon>Ecdysozoa</taxon>
        <taxon>Nematoda</taxon>
        <taxon>Chromadorea</taxon>
        <taxon>Rhabditida</taxon>
        <taxon>Rhabditina</taxon>
        <taxon>Rhabditomorpha</taxon>
        <taxon>Strongyloidea</taxon>
        <taxon>Ancylostomatidae</taxon>
        <taxon>Ancylostomatinae</taxon>
        <taxon>Ancylostoma</taxon>
    </lineage>
</organism>
<proteinExistence type="predicted"/>
<dbReference type="EMBL" id="JOJR01000124">
    <property type="protein sequence ID" value="RCN44650.1"/>
    <property type="molecule type" value="Genomic_DNA"/>
</dbReference>
<accession>A0A368GNK0</accession>
<dbReference type="AlphaFoldDB" id="A0A368GNK0"/>
<dbReference type="InterPro" id="IPR017853">
    <property type="entry name" value="GH"/>
</dbReference>
<name>A0A368GNK0_ANCCA</name>
<reference evidence="1 2" key="1">
    <citation type="submission" date="2014-10" db="EMBL/GenBank/DDBJ databases">
        <title>Draft genome of the hookworm Ancylostoma caninum.</title>
        <authorList>
            <person name="Mitreva M."/>
        </authorList>
    </citation>
    <scope>NUCLEOTIDE SEQUENCE [LARGE SCALE GENOMIC DNA]</scope>
    <source>
        <strain evidence="1 2">Baltimore</strain>
    </source>
</reference>
<dbReference type="PANTHER" id="PTHR23208">
    <property type="entry name" value="LYSOZYME PROTEIN"/>
    <property type="match status" value="1"/>
</dbReference>
<dbReference type="SUPFAM" id="SSF51445">
    <property type="entry name" value="(Trans)glycosidases"/>
    <property type="match status" value="1"/>
</dbReference>
<dbReference type="InterPro" id="IPR051595">
    <property type="entry name" value="GH25_Enzymes"/>
</dbReference>